<evidence type="ECO:0000313" key="3">
    <source>
        <dbReference type="Proteomes" id="UP001596258"/>
    </source>
</evidence>
<dbReference type="Pfam" id="PF12697">
    <property type="entry name" value="Abhydrolase_6"/>
    <property type="match status" value="1"/>
</dbReference>
<accession>A0ABW1UCJ2</accession>
<dbReference type="PANTHER" id="PTHR43194:SF2">
    <property type="entry name" value="PEROXISOMAL MEMBRANE PROTEIN LPX1"/>
    <property type="match status" value="1"/>
</dbReference>
<dbReference type="PANTHER" id="PTHR43194">
    <property type="entry name" value="HYDROLASE ALPHA/BETA FOLD FAMILY"/>
    <property type="match status" value="1"/>
</dbReference>
<dbReference type="Proteomes" id="UP001596258">
    <property type="component" value="Unassembled WGS sequence"/>
</dbReference>
<evidence type="ECO:0000259" key="1">
    <source>
        <dbReference type="Pfam" id="PF12697"/>
    </source>
</evidence>
<keyword evidence="3" id="KW-1185">Reference proteome</keyword>
<name>A0ABW1UCJ2_9LACO</name>
<dbReference type="InterPro" id="IPR050228">
    <property type="entry name" value="Carboxylesterase_BioH"/>
</dbReference>
<protein>
    <submittedName>
        <fullName evidence="2">Alpha/beta fold hydrolase</fullName>
    </submittedName>
</protein>
<organism evidence="2 3">
    <name type="scientific">Levilactobacillus angrenensis</name>
    <dbReference type="NCBI Taxonomy" id="2486020"/>
    <lineage>
        <taxon>Bacteria</taxon>
        <taxon>Bacillati</taxon>
        <taxon>Bacillota</taxon>
        <taxon>Bacilli</taxon>
        <taxon>Lactobacillales</taxon>
        <taxon>Lactobacillaceae</taxon>
        <taxon>Levilactobacillus</taxon>
    </lineage>
</organism>
<sequence>MNFKTNDGVNIVYDDQGSGTPIVILTGIGGSRKIWSAQVPVLLAKGYRVVNIDARNQGASDQTVQGRRISRHAMDVAELLAALDLKQVILLGNSLGAATMFAYLSLCGEARVKAVIDVDQSPKMVADAGWPYGFKQLTWENFPDLLGEPMGKSTAGRIDDGVYAQVHAEKQLHPYDAALNYPLMVDHAAQDWRDVLMHLRAPLLIVAGEQSPFFNPQFAATAAQLAHHGTAKIIPNAGHIVMAEQPAQFNQVLLEFLGTLD</sequence>
<keyword evidence="2" id="KW-0378">Hydrolase</keyword>
<comment type="caution">
    <text evidence="2">The sequence shown here is derived from an EMBL/GenBank/DDBJ whole genome shotgun (WGS) entry which is preliminary data.</text>
</comment>
<dbReference type="InterPro" id="IPR029058">
    <property type="entry name" value="AB_hydrolase_fold"/>
</dbReference>
<feature type="domain" description="AB hydrolase-1" evidence="1">
    <location>
        <begin position="22"/>
        <end position="251"/>
    </location>
</feature>
<proteinExistence type="predicted"/>
<gene>
    <name evidence="2" type="ORF">ACFP1M_08965</name>
</gene>
<evidence type="ECO:0000313" key="2">
    <source>
        <dbReference type="EMBL" id="MFC6290297.1"/>
    </source>
</evidence>
<dbReference type="SUPFAM" id="SSF53474">
    <property type="entry name" value="alpha/beta-Hydrolases"/>
    <property type="match status" value="1"/>
</dbReference>
<dbReference type="RefSeq" id="WP_125576467.1">
    <property type="nucleotide sequence ID" value="NZ_JBHSSO010000066.1"/>
</dbReference>
<dbReference type="Gene3D" id="3.40.50.1820">
    <property type="entry name" value="alpha/beta hydrolase"/>
    <property type="match status" value="1"/>
</dbReference>
<dbReference type="EMBL" id="JBHSSO010000066">
    <property type="protein sequence ID" value="MFC6290297.1"/>
    <property type="molecule type" value="Genomic_DNA"/>
</dbReference>
<dbReference type="GO" id="GO:0016787">
    <property type="term" value="F:hydrolase activity"/>
    <property type="evidence" value="ECO:0007669"/>
    <property type="project" value="UniProtKB-KW"/>
</dbReference>
<dbReference type="InterPro" id="IPR000073">
    <property type="entry name" value="AB_hydrolase_1"/>
</dbReference>
<reference evidence="3" key="1">
    <citation type="journal article" date="2019" name="Int. J. Syst. Evol. Microbiol.">
        <title>The Global Catalogue of Microorganisms (GCM) 10K type strain sequencing project: providing services to taxonomists for standard genome sequencing and annotation.</title>
        <authorList>
            <consortium name="The Broad Institute Genomics Platform"/>
            <consortium name="The Broad Institute Genome Sequencing Center for Infectious Disease"/>
            <person name="Wu L."/>
            <person name="Ma J."/>
        </authorList>
    </citation>
    <scope>NUCLEOTIDE SEQUENCE [LARGE SCALE GENOMIC DNA]</scope>
    <source>
        <strain evidence="3">CCM 8893</strain>
    </source>
</reference>